<name>A0A1G1YE57_9BACT</name>
<reference evidence="2 3" key="1">
    <citation type="journal article" date="2016" name="Nat. Commun.">
        <title>Thousands of microbial genomes shed light on interconnected biogeochemical processes in an aquifer system.</title>
        <authorList>
            <person name="Anantharaman K."/>
            <person name="Brown C.T."/>
            <person name="Hug L.A."/>
            <person name="Sharon I."/>
            <person name="Castelle C.J."/>
            <person name="Probst A.J."/>
            <person name="Thomas B.C."/>
            <person name="Singh A."/>
            <person name="Wilkins M.J."/>
            <person name="Karaoz U."/>
            <person name="Brodie E.L."/>
            <person name="Williams K.H."/>
            <person name="Hubbard S.S."/>
            <person name="Banfield J.F."/>
        </authorList>
    </citation>
    <scope>NUCLEOTIDE SEQUENCE [LARGE SCALE GENOMIC DNA]</scope>
</reference>
<gene>
    <name evidence="2" type="ORF">A3J59_01455</name>
</gene>
<organism evidence="2 3">
    <name type="scientific">Candidatus Buchananbacteria bacterium RIFCSPHIGHO2_02_FULL_56_16</name>
    <dbReference type="NCBI Taxonomy" id="1797542"/>
    <lineage>
        <taxon>Bacteria</taxon>
        <taxon>Candidatus Buchananiibacteriota</taxon>
    </lineage>
</organism>
<dbReference type="EMBL" id="MHIL01000028">
    <property type="protein sequence ID" value="OGY50648.1"/>
    <property type="molecule type" value="Genomic_DNA"/>
</dbReference>
<keyword evidence="1" id="KW-1133">Transmembrane helix</keyword>
<feature type="transmembrane region" description="Helical" evidence="1">
    <location>
        <begin position="23"/>
        <end position="42"/>
    </location>
</feature>
<keyword evidence="1" id="KW-0472">Membrane</keyword>
<feature type="transmembrane region" description="Helical" evidence="1">
    <location>
        <begin position="57"/>
        <end position="76"/>
    </location>
</feature>
<dbReference type="AlphaFoldDB" id="A0A1G1YE57"/>
<evidence type="ECO:0000313" key="3">
    <source>
        <dbReference type="Proteomes" id="UP000177310"/>
    </source>
</evidence>
<proteinExistence type="predicted"/>
<dbReference type="Proteomes" id="UP000177310">
    <property type="component" value="Unassembled WGS sequence"/>
</dbReference>
<comment type="caution">
    <text evidence="2">The sequence shown here is derived from an EMBL/GenBank/DDBJ whole genome shotgun (WGS) entry which is preliminary data.</text>
</comment>
<protein>
    <submittedName>
        <fullName evidence="2">Uncharacterized protein</fullName>
    </submittedName>
</protein>
<sequence>MLSFLSILLIKERILLVKHSQKGSIEIVVMVLLLLVAVAWAVLDGYHLAIRGLDKNYIPFLVPFVLVIVDAMVAWMEFR</sequence>
<evidence type="ECO:0000313" key="2">
    <source>
        <dbReference type="EMBL" id="OGY50648.1"/>
    </source>
</evidence>
<evidence type="ECO:0000256" key="1">
    <source>
        <dbReference type="SAM" id="Phobius"/>
    </source>
</evidence>
<keyword evidence="1" id="KW-0812">Transmembrane</keyword>
<accession>A0A1G1YE57</accession>